<name>A0A0L0HBX6_SPIPD</name>
<dbReference type="Proteomes" id="UP000053201">
    <property type="component" value="Unassembled WGS sequence"/>
</dbReference>
<evidence type="ECO:0000313" key="5">
    <source>
        <dbReference type="Proteomes" id="UP000053201"/>
    </source>
</evidence>
<feature type="domain" description="C2" evidence="2">
    <location>
        <begin position="785"/>
        <end position="905"/>
    </location>
</feature>
<dbReference type="SMART" id="SM00239">
    <property type="entry name" value="C2"/>
    <property type="match status" value="1"/>
</dbReference>
<dbReference type="Gene3D" id="1.10.357.50">
    <property type="match status" value="1"/>
</dbReference>
<feature type="domain" description="MHD1" evidence="3">
    <location>
        <begin position="617"/>
        <end position="736"/>
    </location>
</feature>
<dbReference type="Gene3D" id="2.60.40.150">
    <property type="entry name" value="C2 domain"/>
    <property type="match status" value="1"/>
</dbReference>
<dbReference type="EMBL" id="KQ257460">
    <property type="protein sequence ID" value="KNC98687.1"/>
    <property type="molecule type" value="Genomic_DNA"/>
</dbReference>
<dbReference type="PANTHER" id="PTHR47263:SF1">
    <property type="entry name" value="C2 DOMAIN PROTEIN (AFU_ORTHOLOGUE AFUA_7G02350)"/>
    <property type="match status" value="1"/>
</dbReference>
<dbReference type="PANTHER" id="PTHR47263">
    <property type="entry name" value="ADENYLATE CYCLASE ACTIVATION PROTEIN GIT1"/>
    <property type="match status" value="1"/>
</dbReference>
<protein>
    <recommendedName>
        <fullName evidence="6">C2 domain-containing protein</fullName>
    </recommendedName>
</protein>
<evidence type="ECO:0000259" key="2">
    <source>
        <dbReference type="PROSITE" id="PS50004"/>
    </source>
</evidence>
<dbReference type="PROSITE" id="PS50004">
    <property type="entry name" value="C2"/>
    <property type="match status" value="1"/>
</dbReference>
<evidence type="ECO:0008006" key="6">
    <source>
        <dbReference type="Google" id="ProtNLM"/>
    </source>
</evidence>
<dbReference type="InParanoid" id="A0A0L0HBX6"/>
<dbReference type="STRING" id="645134.A0A0L0HBX6"/>
<dbReference type="InterPro" id="IPR010439">
    <property type="entry name" value="MUN_dom"/>
</dbReference>
<dbReference type="GeneID" id="27689680"/>
<feature type="compositionally biased region" description="Polar residues" evidence="1">
    <location>
        <begin position="21"/>
        <end position="31"/>
    </location>
</feature>
<accession>A0A0L0HBX6</accession>
<dbReference type="AlphaFoldDB" id="A0A0L0HBX6"/>
<keyword evidence="5" id="KW-1185">Reference proteome</keyword>
<dbReference type="SUPFAM" id="SSF49562">
    <property type="entry name" value="C2 domain (Calcium/lipid-binding domain, CaLB)"/>
    <property type="match status" value="1"/>
</dbReference>
<feature type="region of interest" description="Disordered" evidence="1">
    <location>
        <begin position="54"/>
        <end position="82"/>
    </location>
</feature>
<dbReference type="FunCoup" id="A0A0L0HBX6">
    <property type="interactions" value="22"/>
</dbReference>
<dbReference type="InterPro" id="IPR014770">
    <property type="entry name" value="Munc13_1"/>
</dbReference>
<evidence type="ECO:0000259" key="3">
    <source>
        <dbReference type="PROSITE" id="PS51258"/>
    </source>
</evidence>
<dbReference type="eggNOG" id="ENOG502QQWJ">
    <property type="taxonomic scope" value="Eukaryota"/>
</dbReference>
<reference evidence="4 5" key="1">
    <citation type="submission" date="2009-08" db="EMBL/GenBank/DDBJ databases">
        <title>The Genome Sequence of Spizellomyces punctatus strain DAOM BR117.</title>
        <authorList>
            <consortium name="The Broad Institute Genome Sequencing Platform"/>
            <person name="Russ C."/>
            <person name="Cuomo C."/>
            <person name="Shea T."/>
            <person name="Young S.K."/>
            <person name="Zeng Q."/>
            <person name="Koehrsen M."/>
            <person name="Haas B."/>
            <person name="Borodovsky M."/>
            <person name="Guigo R."/>
            <person name="Alvarado L."/>
            <person name="Berlin A."/>
            <person name="Bochicchio J."/>
            <person name="Borenstein D."/>
            <person name="Chapman S."/>
            <person name="Chen Z."/>
            <person name="Engels R."/>
            <person name="Freedman E."/>
            <person name="Gellesch M."/>
            <person name="Goldberg J."/>
            <person name="Griggs A."/>
            <person name="Gujja S."/>
            <person name="Heiman D."/>
            <person name="Hepburn T."/>
            <person name="Howarth C."/>
            <person name="Jen D."/>
            <person name="Larson L."/>
            <person name="Lewis B."/>
            <person name="Mehta T."/>
            <person name="Park D."/>
            <person name="Pearson M."/>
            <person name="Roberts A."/>
            <person name="Saif S."/>
            <person name="Shenoy N."/>
            <person name="Sisk P."/>
            <person name="Stolte C."/>
            <person name="Sykes S."/>
            <person name="Thomson T."/>
            <person name="Walk T."/>
            <person name="White J."/>
            <person name="Yandava C."/>
            <person name="Burger G."/>
            <person name="Gray M.W."/>
            <person name="Holland P.W.H."/>
            <person name="King N."/>
            <person name="Lang F.B.F."/>
            <person name="Roger A.J."/>
            <person name="Ruiz-Trillo I."/>
            <person name="Lander E."/>
            <person name="Nusbaum C."/>
        </authorList>
    </citation>
    <scope>NUCLEOTIDE SEQUENCE [LARGE SCALE GENOMIC DNA]</scope>
    <source>
        <strain evidence="4 5">DAOM BR117</strain>
    </source>
</reference>
<dbReference type="PROSITE" id="PS51258">
    <property type="entry name" value="MHD1"/>
    <property type="match status" value="1"/>
</dbReference>
<dbReference type="RefSeq" id="XP_016606727.1">
    <property type="nucleotide sequence ID" value="XM_016754582.1"/>
</dbReference>
<dbReference type="OMA" id="ENDASCW"/>
<sequence length="1231" mass="139582">MTSALTRTSGRVTRRRDPTTAHLTSSTSSNHRPGVRDIYVAALRCCLVPALDSGIDKQQPSRTSGDNQRGAFPPSYGGGERSFADEARRAAEKLGLHVNVGEYGEASVNEGGTVRLAAGTLKSFRKLLAARVEIFRGAMKDPRTGTFARAGGRFLRERLVENFNPALLSDVKDLILCIGAYIDKELPKELSPEDHDKYLFLTAELFMAVIREAIQKAEPRSTVLSNPVLKEQDQLKVVLRSFLRIVPITGDSIMSSLSEWVRVVFELKKDEHYQCVAEVRKTCTEKSTFAELKAYLDAIVKDDCPGARVSDFQSRQAYEAWKQRETQLLQVLMQTFYQRFPNTIKNRASSTLDATAFLPADPRLYYRTLLEICVKHDLQSPARQDNAISLSKLSIAVLSECSLRWRLSKEFKDIAILDVLVTYYRLGLLIEDDLFPRFNQISKMSTGVNMWRVADRHYYISVLESLNAALHDKLRQFASMLGWKEKTPDGCNSTMQLIGLILATLRDDKAWQSEHPEWTEPGKLEELVREELLEAINARYRACSALVSGLSREIIRLTTSVKAVNSDITNYRLYFREPIFGMSVMLIAAETCLKYFILEMENMRFSLQGDFQIAEMLELYQVVKLLRDMCEESELPIVKNFDVESWFAPFISQWLTLTDQKWLEWVKSAVDVEKYEPYMPPVSMHSTSVMDIFTCFYGGLEFIEKLAWRESVKKDRLVKDFIKMMSKSLQEYAQMMWDEFEQIDNDNADKPLVFSSQSCIKINNLVAAHMKLNDILSKLVASNGGRRKIDMSAPRTEPEKEKSTISIKVIRAANLQACDWTTSDPYVVLSHAGSELHRTRVIDKNLNPAWNQTFQLYVPQSLRDNESFLDLLVYDKDIIGKDDLCGEASIFLRDSKFEDFLSHDVELNLKPQGKLFIRVMRKGEIDDVEFWVRKAEESVRFCLEDMVRVYAEQITRVARSTFSHVLSSGTTKSLWGIPLSLGSNSASVTPTLESVQAAIRPFLEYLDQNLGLFNETLDRHLNEYLIEFAPALAPPKKIVHEQIMKRTQTRAGKRGQEVKTMSRKEASKPSSTEKGGGGPVGSEAVEEELNRPSAVIKLLWYELLHLIEDTLSTFGADDKNKEERRNAAVALRNRSSSLPDGPVSAVVPPGVIKGNKVANNLAVGKLSPTEKRAVMWYDLIVEILKAVFTCEVDGVVCGYEVSELEEGRYQQVRKLLDGMVAELRRLEIEAK</sequence>
<dbReference type="InterPro" id="IPR000008">
    <property type="entry name" value="C2_dom"/>
</dbReference>
<feature type="region of interest" description="Disordered" evidence="1">
    <location>
        <begin position="1046"/>
        <end position="1086"/>
    </location>
</feature>
<dbReference type="InterPro" id="IPR052811">
    <property type="entry name" value="Glucose_resp_signaling"/>
</dbReference>
<proteinExistence type="predicted"/>
<feature type="compositionally biased region" description="Polar residues" evidence="1">
    <location>
        <begin position="56"/>
        <end position="67"/>
    </location>
</feature>
<organism evidence="4 5">
    <name type="scientific">Spizellomyces punctatus (strain DAOM BR117)</name>
    <dbReference type="NCBI Taxonomy" id="645134"/>
    <lineage>
        <taxon>Eukaryota</taxon>
        <taxon>Fungi</taxon>
        <taxon>Fungi incertae sedis</taxon>
        <taxon>Chytridiomycota</taxon>
        <taxon>Chytridiomycota incertae sedis</taxon>
        <taxon>Chytridiomycetes</taxon>
        <taxon>Spizellomycetales</taxon>
        <taxon>Spizellomycetaceae</taxon>
        <taxon>Spizellomyces</taxon>
    </lineage>
</organism>
<dbReference type="InterPro" id="IPR035892">
    <property type="entry name" value="C2_domain_sf"/>
</dbReference>
<feature type="region of interest" description="Disordered" evidence="1">
    <location>
        <begin position="1"/>
        <end position="31"/>
    </location>
</feature>
<dbReference type="OrthoDB" id="2015333at2759"/>
<dbReference type="Pfam" id="PF06292">
    <property type="entry name" value="MUN"/>
    <property type="match status" value="1"/>
</dbReference>
<feature type="compositionally biased region" description="Polar residues" evidence="1">
    <location>
        <begin position="1"/>
        <end position="11"/>
    </location>
</feature>
<dbReference type="VEuPathDB" id="FungiDB:SPPG_06368"/>
<gene>
    <name evidence="4" type="ORF">SPPG_06368</name>
</gene>
<feature type="compositionally biased region" description="Basic and acidic residues" evidence="1">
    <location>
        <begin position="1054"/>
        <end position="1067"/>
    </location>
</feature>
<dbReference type="Pfam" id="PF00168">
    <property type="entry name" value="C2"/>
    <property type="match status" value="1"/>
</dbReference>
<evidence type="ECO:0000256" key="1">
    <source>
        <dbReference type="SAM" id="MobiDB-lite"/>
    </source>
</evidence>
<evidence type="ECO:0000313" key="4">
    <source>
        <dbReference type="EMBL" id="KNC98687.1"/>
    </source>
</evidence>